<dbReference type="SUPFAM" id="SSF46785">
    <property type="entry name" value="Winged helix' DNA-binding domain"/>
    <property type="match status" value="1"/>
</dbReference>
<feature type="compositionally biased region" description="Acidic residues" evidence="4">
    <location>
        <begin position="154"/>
        <end position="164"/>
    </location>
</feature>
<organism evidence="6 7">
    <name type="scientific">Phyllobacterium sophorae</name>
    <dbReference type="NCBI Taxonomy" id="1520277"/>
    <lineage>
        <taxon>Bacteria</taxon>
        <taxon>Pseudomonadati</taxon>
        <taxon>Pseudomonadota</taxon>
        <taxon>Alphaproteobacteria</taxon>
        <taxon>Hyphomicrobiales</taxon>
        <taxon>Phyllobacteriaceae</taxon>
        <taxon>Phyllobacterium</taxon>
    </lineage>
</organism>
<dbReference type="GO" id="GO:0003700">
    <property type="term" value="F:DNA-binding transcription factor activity"/>
    <property type="evidence" value="ECO:0007669"/>
    <property type="project" value="InterPro"/>
</dbReference>
<gene>
    <name evidence="6" type="ORF">CU103_12590</name>
</gene>
<feature type="region of interest" description="Disordered" evidence="4">
    <location>
        <begin position="143"/>
        <end position="164"/>
    </location>
</feature>
<dbReference type="PRINTS" id="PR00598">
    <property type="entry name" value="HTHMARR"/>
</dbReference>
<evidence type="ECO:0000256" key="3">
    <source>
        <dbReference type="ARBA" id="ARBA00023163"/>
    </source>
</evidence>
<evidence type="ECO:0000259" key="5">
    <source>
        <dbReference type="PROSITE" id="PS50995"/>
    </source>
</evidence>
<keyword evidence="7" id="KW-1185">Reference proteome</keyword>
<dbReference type="Gene3D" id="1.10.10.10">
    <property type="entry name" value="Winged helix-like DNA-binding domain superfamily/Winged helix DNA-binding domain"/>
    <property type="match status" value="1"/>
</dbReference>
<dbReference type="PROSITE" id="PS50995">
    <property type="entry name" value="HTH_MARR_2"/>
    <property type="match status" value="1"/>
</dbReference>
<evidence type="ECO:0000313" key="6">
    <source>
        <dbReference type="EMBL" id="PSH64708.1"/>
    </source>
</evidence>
<feature type="domain" description="HTH marR-type" evidence="5">
    <location>
        <begin position="6"/>
        <end position="138"/>
    </location>
</feature>
<name>A0A2P7BE26_9HYPH</name>
<dbReference type="AlphaFoldDB" id="A0A2P7BE26"/>
<dbReference type="SMART" id="SM00347">
    <property type="entry name" value="HTH_MARR"/>
    <property type="match status" value="1"/>
</dbReference>
<evidence type="ECO:0000256" key="1">
    <source>
        <dbReference type="ARBA" id="ARBA00023015"/>
    </source>
</evidence>
<dbReference type="InterPro" id="IPR036390">
    <property type="entry name" value="WH_DNA-bd_sf"/>
</dbReference>
<evidence type="ECO:0000313" key="7">
    <source>
        <dbReference type="Proteomes" id="UP000241764"/>
    </source>
</evidence>
<keyword evidence="1" id="KW-0805">Transcription regulation</keyword>
<keyword evidence="2" id="KW-0238">DNA-binding</keyword>
<dbReference type="OrthoDB" id="8448256at2"/>
<dbReference type="Proteomes" id="UP000241764">
    <property type="component" value="Unassembled WGS sequence"/>
</dbReference>
<comment type="caution">
    <text evidence="6">The sequence shown here is derived from an EMBL/GenBank/DDBJ whole genome shotgun (WGS) entry which is preliminary data.</text>
</comment>
<dbReference type="RefSeq" id="WP_106664252.1">
    <property type="nucleotide sequence ID" value="NZ_PGGM01000004.1"/>
</dbReference>
<sequence length="164" mass="18402">MVKDRKTLILHRLQSTARLTRTALAMRLLGHGFYAGQDAVMLQLAHEDGLSPSILAKRLGVRPPTITKTISRLQTQGFVKKEGSTTDQRQAHIFLTETGNEAIKAIEKSIRKTEKDAMKGFDKKERKAFVKMLSRLEVNLSAAEQLRQTSPDDAHDDDDDSDDE</sequence>
<protein>
    <submittedName>
        <fullName evidence="6">MarR family transcriptional regulator</fullName>
    </submittedName>
</protein>
<dbReference type="Pfam" id="PF01047">
    <property type="entry name" value="MarR"/>
    <property type="match status" value="1"/>
</dbReference>
<dbReference type="GO" id="GO:0003677">
    <property type="term" value="F:DNA binding"/>
    <property type="evidence" value="ECO:0007669"/>
    <property type="project" value="UniProtKB-KW"/>
</dbReference>
<dbReference type="PANTHER" id="PTHR42756:SF1">
    <property type="entry name" value="TRANSCRIPTIONAL REPRESSOR OF EMRAB OPERON"/>
    <property type="match status" value="1"/>
</dbReference>
<keyword evidence="3" id="KW-0804">Transcription</keyword>
<dbReference type="EMBL" id="PGGM01000004">
    <property type="protein sequence ID" value="PSH64708.1"/>
    <property type="molecule type" value="Genomic_DNA"/>
</dbReference>
<accession>A0A2P7BE26</accession>
<reference evidence="7" key="1">
    <citation type="submission" date="2017-11" db="EMBL/GenBank/DDBJ databases">
        <authorList>
            <person name="Kuznetsova I."/>
            <person name="Sazanova A."/>
            <person name="Chirak E."/>
            <person name="Safronova V."/>
            <person name="Willems A."/>
        </authorList>
    </citation>
    <scope>NUCLEOTIDE SEQUENCE [LARGE SCALE GENOMIC DNA]</scope>
    <source>
        <strain evidence="7">CCBAU 03422</strain>
    </source>
</reference>
<dbReference type="PANTHER" id="PTHR42756">
    <property type="entry name" value="TRANSCRIPTIONAL REGULATOR, MARR"/>
    <property type="match status" value="1"/>
</dbReference>
<dbReference type="InterPro" id="IPR036388">
    <property type="entry name" value="WH-like_DNA-bd_sf"/>
</dbReference>
<proteinExistence type="predicted"/>
<evidence type="ECO:0000256" key="2">
    <source>
        <dbReference type="ARBA" id="ARBA00023125"/>
    </source>
</evidence>
<dbReference type="InterPro" id="IPR000835">
    <property type="entry name" value="HTH_MarR-typ"/>
</dbReference>
<evidence type="ECO:0000256" key="4">
    <source>
        <dbReference type="SAM" id="MobiDB-lite"/>
    </source>
</evidence>